<comment type="caution">
    <text evidence="5">The sequence shown here is derived from an EMBL/GenBank/DDBJ whole genome shotgun (WGS) entry which is preliminary data.</text>
</comment>
<name>A0A1V6RQ55_9EURO</name>
<dbReference type="PROSITE" id="PS50088">
    <property type="entry name" value="ANK_REPEAT"/>
    <property type="match status" value="3"/>
</dbReference>
<dbReference type="PANTHER" id="PTHR10039:SF14">
    <property type="entry name" value="NACHT DOMAIN-CONTAINING PROTEIN"/>
    <property type="match status" value="1"/>
</dbReference>
<dbReference type="Pfam" id="PF12796">
    <property type="entry name" value="Ank_2"/>
    <property type="match status" value="2"/>
</dbReference>
<dbReference type="PRINTS" id="PR01415">
    <property type="entry name" value="ANKYRIN"/>
</dbReference>
<gene>
    <name evidence="5" type="ORF">PENSOL_c001G03967</name>
</gene>
<organism evidence="5 6">
    <name type="scientific">Penicillium solitum</name>
    <dbReference type="NCBI Taxonomy" id="60172"/>
    <lineage>
        <taxon>Eukaryota</taxon>
        <taxon>Fungi</taxon>
        <taxon>Dikarya</taxon>
        <taxon>Ascomycota</taxon>
        <taxon>Pezizomycotina</taxon>
        <taxon>Eurotiomycetes</taxon>
        <taxon>Eurotiomycetidae</taxon>
        <taxon>Eurotiales</taxon>
        <taxon>Aspergillaceae</taxon>
        <taxon>Penicillium</taxon>
    </lineage>
</organism>
<dbReference type="SMART" id="SM00248">
    <property type="entry name" value="ANK"/>
    <property type="match status" value="5"/>
</dbReference>
<feature type="repeat" description="ANK" evidence="2">
    <location>
        <begin position="944"/>
        <end position="965"/>
    </location>
</feature>
<feature type="region of interest" description="Disordered" evidence="3">
    <location>
        <begin position="1"/>
        <end position="100"/>
    </location>
</feature>
<evidence type="ECO:0000313" key="5">
    <source>
        <dbReference type="EMBL" id="OQE03921.1"/>
    </source>
</evidence>
<dbReference type="EMBL" id="MDYO01000001">
    <property type="protein sequence ID" value="OQE03921.1"/>
    <property type="molecule type" value="Genomic_DNA"/>
</dbReference>
<evidence type="ECO:0000259" key="4">
    <source>
        <dbReference type="Pfam" id="PF24883"/>
    </source>
</evidence>
<dbReference type="SUPFAM" id="SSF48403">
    <property type="entry name" value="Ankyrin repeat"/>
    <property type="match status" value="1"/>
</dbReference>
<evidence type="ECO:0000313" key="6">
    <source>
        <dbReference type="Proteomes" id="UP000191612"/>
    </source>
</evidence>
<proteinExistence type="predicted"/>
<evidence type="ECO:0000256" key="3">
    <source>
        <dbReference type="SAM" id="MobiDB-lite"/>
    </source>
</evidence>
<dbReference type="Gene3D" id="3.40.50.300">
    <property type="entry name" value="P-loop containing nucleotide triphosphate hydrolases"/>
    <property type="match status" value="1"/>
</dbReference>
<protein>
    <recommendedName>
        <fullName evidence="4">Nephrocystin 3-like N-terminal domain-containing protein</fullName>
    </recommendedName>
</protein>
<accession>A0A1V6RQ55</accession>
<dbReference type="PROSITE" id="PS50297">
    <property type="entry name" value="ANK_REP_REGION"/>
    <property type="match status" value="3"/>
</dbReference>
<dbReference type="Pfam" id="PF24883">
    <property type="entry name" value="NPHP3_N"/>
    <property type="match status" value="1"/>
</dbReference>
<dbReference type="Gene3D" id="1.25.40.20">
    <property type="entry name" value="Ankyrin repeat-containing domain"/>
    <property type="match status" value="2"/>
</dbReference>
<dbReference type="AlphaFoldDB" id="A0A1V6RQ55"/>
<keyword evidence="1" id="KW-0677">Repeat</keyword>
<keyword evidence="6" id="KW-1185">Reference proteome</keyword>
<dbReference type="SUPFAM" id="SSF52540">
    <property type="entry name" value="P-loop containing nucleoside triphosphate hydrolases"/>
    <property type="match status" value="1"/>
</dbReference>
<keyword evidence="2" id="KW-0040">ANK repeat</keyword>
<feature type="domain" description="Nephrocystin 3-like N-terminal" evidence="4">
    <location>
        <begin position="417"/>
        <end position="593"/>
    </location>
</feature>
<dbReference type="STRING" id="60172.A0A1V6RQ55"/>
<dbReference type="InterPro" id="IPR027417">
    <property type="entry name" value="P-loop_NTPase"/>
</dbReference>
<dbReference type="Proteomes" id="UP000191612">
    <property type="component" value="Unassembled WGS sequence"/>
</dbReference>
<feature type="repeat" description="ANK" evidence="2">
    <location>
        <begin position="978"/>
        <end position="1002"/>
    </location>
</feature>
<sequence length="1100" mass="123826">MGCSSSKPSETQEVPLQRSTGLATNKNSTPVQSTSGPIAQSQRSPLGSSRPPNLQPDLYSTTSLEKTVNSSTKSRQSPPEPSGLRPNPSSTSKPPPGEIGIQILHEDDNPDIDIVAVHGFAANPKFTWCWNPKDNPDGKNERYPTQSFNWLKELLPVSLRESSNLSCRVIVFNHDSHYFINSTQQRFSNISDKLLDCVALVRKKESSRINFAVEQMASTVGVIFLGTPHNGCHFASSRWADLFTSLGESLFHGEDRVVKALVEDSEILLDCLQNFARWVIQERVPVVCFYENQKTNLGRRVGIKTGKIPASKLLLVPEETACIVGHHKVPLDANHSKMNKFFGETDNSYQLVFSQIEQLAQMAREVLYCRQNPTLVPRFEDLQTGKLKECLQSMRVTDPRDILENILNEKEKRSGQSCKWILTEEKFSHWTTTNDSQLLRIIGPPGIGKTMMATFIAETISAWVARSSNAAFAYFFCDDKKGGDRRLSTAILRSLIWQLLLQNNAFFKYVERELDTHDRSRVFEDDLENFPALWRMFRDMLQDPKAGEIFILIDALDECDRAGLERLVAKISDIFSTPSEQSPGRVKFLVTHRPQIAGIEEPLRLLRARASLCIEINSSVIKDDLEQYIHLKTRDLVSRKPNLRKSEDRIRKILEFRAEGTFLWVSLMVAEIGRPGVPKHQVEELLRNPPSQLGGIYASILNRIDSNRQREAKFILHCMVAAERPLTKIEIMIAYTTFCLPSSNLRKNKVPTQDDAEEYDDIFSACSSILLPPPADSDNPTIGFCHQSVKDFLLKDPSRTNREWYHTTIDKANLLVFQTFWKYLTAQDGLLAQSLRGKPRQPGRKYELKGKGDVYPFPNRFLKWGKRAKEKAPKYLLLEYVFMTWKKHAVSCYPAAKEGLGIDLDEAPELRDLWFLCAARSGQIEMVRLLLRTGDAVLGVMDAIGATPLSLAAENGHVDVVKLLLATRQTEIDLANIRGQTPLSQAAVNGHLGVVKMLLATGRAKTERSMQFNYTPLHRAAKEGHLDVVKELLASGADINSKSVLGDTAMSLAMEKGHRAVVDELSARGARSVKLEEFVEDPIATQDENDIAARLYDWLH</sequence>
<evidence type="ECO:0000256" key="2">
    <source>
        <dbReference type="PROSITE-ProRule" id="PRU00023"/>
    </source>
</evidence>
<feature type="compositionally biased region" description="Polar residues" evidence="3">
    <location>
        <begin position="1"/>
        <end position="77"/>
    </location>
</feature>
<dbReference type="InterPro" id="IPR002110">
    <property type="entry name" value="Ankyrin_rpt"/>
</dbReference>
<dbReference type="InterPro" id="IPR056884">
    <property type="entry name" value="NPHP3-like_N"/>
</dbReference>
<dbReference type="InterPro" id="IPR036770">
    <property type="entry name" value="Ankyrin_rpt-contain_sf"/>
</dbReference>
<evidence type="ECO:0000256" key="1">
    <source>
        <dbReference type="ARBA" id="ARBA00022737"/>
    </source>
</evidence>
<dbReference type="PANTHER" id="PTHR10039">
    <property type="entry name" value="AMELOGENIN"/>
    <property type="match status" value="1"/>
</dbReference>
<feature type="repeat" description="ANK" evidence="2">
    <location>
        <begin position="1012"/>
        <end position="1044"/>
    </location>
</feature>
<reference evidence="6" key="1">
    <citation type="journal article" date="2017" name="Nat. Microbiol.">
        <title>Global analysis of biosynthetic gene clusters reveals vast potential of secondary metabolite production in Penicillium species.</title>
        <authorList>
            <person name="Nielsen J.C."/>
            <person name="Grijseels S."/>
            <person name="Prigent S."/>
            <person name="Ji B."/>
            <person name="Dainat J."/>
            <person name="Nielsen K.F."/>
            <person name="Frisvad J.C."/>
            <person name="Workman M."/>
            <person name="Nielsen J."/>
        </authorList>
    </citation>
    <scope>NUCLEOTIDE SEQUENCE [LARGE SCALE GENOMIC DNA]</scope>
    <source>
        <strain evidence="6">IBT 29525</strain>
    </source>
</reference>